<protein>
    <recommendedName>
        <fullName evidence="4">Extracellular membrane protein CFEM domain-containing protein</fullName>
    </recommendedName>
</protein>
<proteinExistence type="predicted"/>
<keyword evidence="3" id="KW-1185">Reference proteome</keyword>
<feature type="chain" id="PRO_5043166668" description="Extracellular membrane protein CFEM domain-containing protein" evidence="1">
    <location>
        <begin position="18"/>
        <end position="152"/>
    </location>
</feature>
<comment type="caution">
    <text evidence="2">The sequence shown here is derived from an EMBL/GenBank/DDBJ whole genome shotgun (WGS) entry which is preliminary data.</text>
</comment>
<accession>A0A397HHG9</accession>
<name>A0A397HHG9_9EURO</name>
<keyword evidence="1" id="KW-0732">Signal</keyword>
<dbReference type="EMBL" id="NIDN02000066">
    <property type="protein sequence ID" value="RLL97867.1"/>
    <property type="molecule type" value="Genomic_DNA"/>
</dbReference>
<gene>
    <name evidence="2" type="ORF">CFD26_105777</name>
</gene>
<dbReference type="AlphaFoldDB" id="A0A397HHG9"/>
<sequence length="152" mass="16019">MRSIFFLLLTFSATVLASSSPSYNNWVKSLPSCMQPCFSTFFTVFAQPSCGKGASTSSKPSDINCICQAGTFTSSVGNVPSIADCASALCPDAASQLQLVLGSYTQLCLVQVNSDGSVPSLGMSVRFCRRALLIFVREHTAGVGFGYDPCIG</sequence>
<feature type="signal peptide" evidence="1">
    <location>
        <begin position="1"/>
        <end position="17"/>
    </location>
</feature>
<dbReference type="Proteomes" id="UP000215289">
    <property type="component" value="Unassembled WGS sequence"/>
</dbReference>
<evidence type="ECO:0000256" key="1">
    <source>
        <dbReference type="SAM" id="SignalP"/>
    </source>
</evidence>
<reference evidence="2 3" key="1">
    <citation type="submission" date="2018-08" db="EMBL/GenBank/DDBJ databases">
        <title>Draft genome sequences of two Aspergillus turcosus clinical strains isolated from bronchoalveolar lavage fluid: one azole-susceptible and the other azole-resistant.</title>
        <authorList>
            <person name="Parent-Michaud M."/>
            <person name="Dufresne P.J."/>
            <person name="Fournier E."/>
            <person name="Martineau C."/>
            <person name="Moreira S."/>
            <person name="Perkins V."/>
            <person name="De Repentigny L."/>
            <person name="Dufresne S.F."/>
        </authorList>
    </citation>
    <scope>NUCLEOTIDE SEQUENCE [LARGE SCALE GENOMIC DNA]</scope>
    <source>
        <strain evidence="2">HMR AF 1038</strain>
    </source>
</reference>
<dbReference type="OrthoDB" id="4425669at2759"/>
<evidence type="ECO:0008006" key="4">
    <source>
        <dbReference type="Google" id="ProtNLM"/>
    </source>
</evidence>
<evidence type="ECO:0000313" key="3">
    <source>
        <dbReference type="Proteomes" id="UP000215289"/>
    </source>
</evidence>
<evidence type="ECO:0000313" key="2">
    <source>
        <dbReference type="EMBL" id="RLL97867.1"/>
    </source>
</evidence>
<organism evidence="2 3">
    <name type="scientific">Aspergillus turcosus</name>
    <dbReference type="NCBI Taxonomy" id="1245748"/>
    <lineage>
        <taxon>Eukaryota</taxon>
        <taxon>Fungi</taxon>
        <taxon>Dikarya</taxon>
        <taxon>Ascomycota</taxon>
        <taxon>Pezizomycotina</taxon>
        <taxon>Eurotiomycetes</taxon>
        <taxon>Eurotiomycetidae</taxon>
        <taxon>Eurotiales</taxon>
        <taxon>Aspergillaceae</taxon>
        <taxon>Aspergillus</taxon>
        <taxon>Aspergillus subgen. Fumigati</taxon>
    </lineage>
</organism>